<name>A0A1I1EFN9_9GAMM</name>
<dbReference type="SUPFAM" id="SSF56059">
    <property type="entry name" value="Glutathione synthetase ATP-binding domain-like"/>
    <property type="match status" value="1"/>
</dbReference>
<dbReference type="Pfam" id="PF14305">
    <property type="entry name" value="ATPgrasp_TupA"/>
    <property type="match status" value="1"/>
</dbReference>
<keyword evidence="2" id="KW-1185">Reference proteome</keyword>
<reference evidence="1 2" key="1">
    <citation type="submission" date="2016-10" db="EMBL/GenBank/DDBJ databases">
        <authorList>
            <person name="de Groot N.N."/>
        </authorList>
    </citation>
    <scope>NUCLEOTIDE SEQUENCE [LARGE SCALE GENOMIC DNA]</scope>
    <source>
        <strain evidence="1 2">DSM 18438</strain>
    </source>
</reference>
<dbReference type="InterPro" id="IPR029465">
    <property type="entry name" value="ATPgrasp_TupA"/>
</dbReference>
<protein>
    <submittedName>
        <fullName evidence="1">TupA-like ATPgrasp</fullName>
    </submittedName>
</protein>
<proteinExistence type="predicted"/>
<sequence>MLGKEQACQQPASSKNAEKAAIGRLHENNYFVDPSFRLLMGLRNSRNKLAKAGPEWRLNRKDKAFRYIRNQGFVHPEVFQARCKLNDLKFFSRGVIKPHLGANARGVYLVFSPERIFHPASQSWLSSWDALIKALRDDLATNRVRKDLWSVEELITEDEAGEVPGRDLKFYCFYGQVGLVLEVQRFQGLAYCEWDSQGQFLNTGKYQDQRFLGRGFTEAQKQIAERLSETIPAPFMRIDFICSAKHSDGMVFGEFTPRPGNLYKFDSESDKMLGEFYLKAERRLEIDFLRQKKFAKVFVK</sequence>
<accession>A0A1I1EFN9</accession>
<dbReference type="STRING" id="1122252.SAMN05660443_0454"/>
<dbReference type="EMBL" id="FOLH01000001">
    <property type="protein sequence ID" value="SFB83763.1"/>
    <property type="molecule type" value="Genomic_DNA"/>
</dbReference>
<gene>
    <name evidence="1" type="ORF">SAMN05660443_0454</name>
</gene>
<evidence type="ECO:0000313" key="2">
    <source>
        <dbReference type="Proteomes" id="UP000199058"/>
    </source>
</evidence>
<evidence type="ECO:0000313" key="1">
    <source>
        <dbReference type="EMBL" id="SFB83763.1"/>
    </source>
</evidence>
<organism evidence="1 2">
    <name type="scientific">Marinospirillum celere</name>
    <dbReference type="NCBI Taxonomy" id="1122252"/>
    <lineage>
        <taxon>Bacteria</taxon>
        <taxon>Pseudomonadati</taxon>
        <taxon>Pseudomonadota</taxon>
        <taxon>Gammaproteobacteria</taxon>
        <taxon>Oceanospirillales</taxon>
        <taxon>Oceanospirillaceae</taxon>
        <taxon>Marinospirillum</taxon>
    </lineage>
</organism>
<dbReference type="AlphaFoldDB" id="A0A1I1EFN9"/>
<dbReference type="Proteomes" id="UP000199058">
    <property type="component" value="Unassembled WGS sequence"/>
</dbReference>